<protein>
    <submittedName>
        <fullName evidence="2">Uncharacterized protein</fullName>
    </submittedName>
</protein>
<keyword evidence="1" id="KW-0812">Transmembrane</keyword>
<keyword evidence="1" id="KW-1133">Transmembrane helix</keyword>
<feature type="transmembrane region" description="Helical" evidence="1">
    <location>
        <begin position="269"/>
        <end position="286"/>
    </location>
</feature>
<dbReference type="EMBL" id="JACHIN010000008">
    <property type="protein sequence ID" value="MBB5080514.1"/>
    <property type="molecule type" value="Genomic_DNA"/>
</dbReference>
<evidence type="ECO:0000313" key="3">
    <source>
        <dbReference type="Proteomes" id="UP000568380"/>
    </source>
</evidence>
<feature type="transmembrane region" description="Helical" evidence="1">
    <location>
        <begin position="175"/>
        <end position="192"/>
    </location>
</feature>
<name>A0A7W8EID0_9ACTN</name>
<sequence length="335" mass="36281">MSLLEFHYRNVLRMLPASYRAEREEEMVAAYLEYAGDVPDEANPKPRWDEVLSVMGLALRVRLAGASGPPVYFAWGETVRMIALFGLALQAMVSAPSLPLLPAMSENEQFFGAAGSADRLFSIGEVLLHNLWLVAFVALARGAVRTAKTTAVLVFGWAFLVPVVSDWRATETWSADYVLLAAVPVLALLLGYHRDAPAPRRSWWVALLPPAVAAAALYAANRYMTGRVTAGDTTTLETFSAWTDVPGIIVIALVAASVAALALGAGGPALLALAFYAIVTLLARVPDLYHYHGGVEEIWQVAALQCWVLGGLTLTLAVVGVWRLPILRRLQERSV</sequence>
<proteinExistence type="predicted"/>
<accession>A0A7W8EID0</accession>
<dbReference type="AlphaFoldDB" id="A0A7W8EID0"/>
<evidence type="ECO:0000256" key="1">
    <source>
        <dbReference type="SAM" id="Phobius"/>
    </source>
</evidence>
<feature type="transmembrane region" description="Helical" evidence="1">
    <location>
        <begin position="298"/>
        <end position="324"/>
    </location>
</feature>
<feature type="transmembrane region" description="Helical" evidence="1">
    <location>
        <begin position="204"/>
        <end position="221"/>
    </location>
</feature>
<comment type="caution">
    <text evidence="2">The sequence shown here is derived from an EMBL/GenBank/DDBJ whole genome shotgun (WGS) entry which is preliminary data.</text>
</comment>
<feature type="transmembrane region" description="Helical" evidence="1">
    <location>
        <begin position="120"/>
        <end position="139"/>
    </location>
</feature>
<reference evidence="2 3" key="1">
    <citation type="submission" date="2020-08" db="EMBL/GenBank/DDBJ databases">
        <title>Genomic Encyclopedia of Type Strains, Phase IV (KMG-IV): sequencing the most valuable type-strain genomes for metagenomic binning, comparative biology and taxonomic classification.</title>
        <authorList>
            <person name="Goeker M."/>
        </authorList>
    </citation>
    <scope>NUCLEOTIDE SEQUENCE [LARGE SCALE GENOMIC DNA]</scope>
    <source>
        <strain evidence="2 3">DSM 45385</strain>
    </source>
</reference>
<dbReference type="Proteomes" id="UP000568380">
    <property type="component" value="Unassembled WGS sequence"/>
</dbReference>
<feature type="transmembrane region" description="Helical" evidence="1">
    <location>
        <begin position="82"/>
        <end position="100"/>
    </location>
</feature>
<dbReference type="RefSeq" id="WP_184967051.1">
    <property type="nucleotide sequence ID" value="NZ_JACHIN010000008.1"/>
</dbReference>
<keyword evidence="1" id="KW-0472">Membrane</keyword>
<keyword evidence="3" id="KW-1185">Reference proteome</keyword>
<feature type="transmembrane region" description="Helical" evidence="1">
    <location>
        <begin position="241"/>
        <end position="262"/>
    </location>
</feature>
<gene>
    <name evidence="2" type="ORF">HNR40_006001</name>
</gene>
<feature type="transmembrane region" description="Helical" evidence="1">
    <location>
        <begin position="151"/>
        <end position="169"/>
    </location>
</feature>
<organism evidence="2 3">
    <name type="scientific">Nonomuraea endophytica</name>
    <dbReference type="NCBI Taxonomy" id="714136"/>
    <lineage>
        <taxon>Bacteria</taxon>
        <taxon>Bacillati</taxon>
        <taxon>Actinomycetota</taxon>
        <taxon>Actinomycetes</taxon>
        <taxon>Streptosporangiales</taxon>
        <taxon>Streptosporangiaceae</taxon>
        <taxon>Nonomuraea</taxon>
    </lineage>
</organism>
<evidence type="ECO:0000313" key="2">
    <source>
        <dbReference type="EMBL" id="MBB5080514.1"/>
    </source>
</evidence>